<evidence type="ECO:0000313" key="1">
    <source>
        <dbReference type="EMBL" id="MBB3073607.1"/>
    </source>
</evidence>
<evidence type="ECO:0000313" key="2">
    <source>
        <dbReference type="Proteomes" id="UP000572907"/>
    </source>
</evidence>
<gene>
    <name evidence="1" type="ORF">FHS41_000076</name>
</gene>
<sequence length="58" mass="6022">MRELAPEGIDAAVDCVGGDAVAVSQKPLQDPSRVASIVDPEVTPLGGHHVPLALPRIR</sequence>
<reference evidence="1 2" key="1">
    <citation type="submission" date="2020-08" db="EMBL/GenBank/DDBJ databases">
        <title>Genomic Encyclopedia of Type Strains, Phase III (KMG-III): the genomes of soil and plant-associated and newly described type strains.</title>
        <authorList>
            <person name="Whitman W."/>
        </authorList>
    </citation>
    <scope>NUCLEOTIDE SEQUENCE [LARGE SCALE GENOMIC DNA]</scope>
    <source>
        <strain evidence="1 2">CECT 3237</strain>
    </source>
</reference>
<name>A0A7W5EYP1_9ACTN</name>
<organism evidence="1 2">
    <name type="scientific">Streptomyces violarus</name>
    <dbReference type="NCBI Taxonomy" id="67380"/>
    <lineage>
        <taxon>Bacteria</taxon>
        <taxon>Bacillati</taxon>
        <taxon>Actinomycetota</taxon>
        <taxon>Actinomycetes</taxon>
        <taxon>Kitasatosporales</taxon>
        <taxon>Streptomycetaceae</taxon>
        <taxon>Streptomyces</taxon>
    </lineage>
</organism>
<dbReference type="EMBL" id="JACHXE010000001">
    <property type="protein sequence ID" value="MBB3073607.1"/>
    <property type="molecule type" value="Genomic_DNA"/>
</dbReference>
<comment type="caution">
    <text evidence="1">The sequence shown here is derived from an EMBL/GenBank/DDBJ whole genome shotgun (WGS) entry which is preliminary data.</text>
</comment>
<dbReference type="AlphaFoldDB" id="A0A7W5EYP1"/>
<accession>A0A7W5EYP1</accession>
<dbReference type="Proteomes" id="UP000572907">
    <property type="component" value="Unassembled WGS sequence"/>
</dbReference>
<protein>
    <submittedName>
        <fullName evidence="1">NADPH:quinone reductase-like Zn-dependent oxidoreductase</fullName>
    </submittedName>
</protein>
<dbReference type="RefSeq" id="WP_184586523.1">
    <property type="nucleotide sequence ID" value="NZ_BMUP01000001.1"/>
</dbReference>
<keyword evidence="2" id="KW-1185">Reference proteome</keyword>
<proteinExistence type="predicted"/>